<gene>
    <name evidence="2" type="ORF">Satyrvirus9_22</name>
</gene>
<dbReference type="InterPro" id="IPR012295">
    <property type="entry name" value="TBP_dom_sf"/>
</dbReference>
<evidence type="ECO:0000313" key="2">
    <source>
        <dbReference type="EMBL" id="AYV85296.1"/>
    </source>
</evidence>
<feature type="compositionally biased region" description="Polar residues" evidence="1">
    <location>
        <begin position="66"/>
        <end position="75"/>
    </location>
</feature>
<accession>A0A3G5ADK1</accession>
<feature type="region of interest" description="Disordered" evidence="1">
    <location>
        <begin position="1"/>
        <end position="75"/>
    </location>
</feature>
<name>A0A3G5ADK1_9VIRU</name>
<evidence type="ECO:0000256" key="1">
    <source>
        <dbReference type="SAM" id="MobiDB-lite"/>
    </source>
</evidence>
<sequence>MATIRSSKNKKIKSNGSKSSGSKSSGSKSSGSKSSGSKSSGSKSSGSKSSGSKSSSWSPKPKATHKSNNLQNDNSITDGTEISTYLEAKQFLEDHNILISTITLDCKLHTLIDIDAFSKNIGLKEDEIASIKIGTRKNPATNRTIILSKTKKKQSSKNFYNQVTILMRPMNNPSRNYINIKVFKNGSLHMTGCKDMSDFNNVSSTLIKILKKGANIVEKNGNQKHIEYVDKPDDIGIFDVKIRMINSNFKQGYKIDRKKLAKLLRKNHKKNTKDKEIGYVECKYQPTGGHSCVNIKYKYDEKNKPSIFVFQTGAIIITGAKNLNHIIMAYHFIQKILNKYYDEVKIIELDQKAVQAELIKFFKNKKSISSQTEQQKLPKLEHVA</sequence>
<organism evidence="2">
    <name type="scientific">Satyrvirus sp</name>
    <dbReference type="NCBI Taxonomy" id="2487771"/>
    <lineage>
        <taxon>Viruses</taxon>
        <taxon>Varidnaviria</taxon>
        <taxon>Bamfordvirae</taxon>
        <taxon>Nucleocytoviricota</taxon>
        <taxon>Megaviricetes</taxon>
        <taxon>Imitervirales</taxon>
        <taxon>Mimiviridae</taxon>
        <taxon>Megamimivirinae</taxon>
    </lineage>
</organism>
<proteinExistence type="predicted"/>
<dbReference type="EMBL" id="MK072445">
    <property type="protein sequence ID" value="AYV85296.1"/>
    <property type="molecule type" value="Genomic_DNA"/>
</dbReference>
<feature type="compositionally biased region" description="Low complexity" evidence="1">
    <location>
        <begin position="14"/>
        <end position="56"/>
    </location>
</feature>
<dbReference type="Gene3D" id="3.30.310.10">
    <property type="entry name" value="TATA-Binding Protein"/>
    <property type="match status" value="1"/>
</dbReference>
<protein>
    <submittedName>
        <fullName evidence="2">TATA-box-binding protein-like protein</fullName>
    </submittedName>
</protein>
<reference evidence="2" key="1">
    <citation type="submission" date="2018-10" db="EMBL/GenBank/DDBJ databases">
        <title>Hidden diversity of soil giant viruses.</title>
        <authorList>
            <person name="Schulz F."/>
            <person name="Alteio L."/>
            <person name="Goudeau D."/>
            <person name="Ryan E.M."/>
            <person name="Malmstrom R.R."/>
            <person name="Blanchard J."/>
            <person name="Woyke T."/>
        </authorList>
    </citation>
    <scope>NUCLEOTIDE SEQUENCE</scope>
    <source>
        <strain evidence="2">SAV1</strain>
    </source>
</reference>
<dbReference type="SUPFAM" id="SSF55945">
    <property type="entry name" value="TATA-box binding protein-like"/>
    <property type="match status" value="1"/>
</dbReference>